<dbReference type="PANTHER" id="PTHR38030">
    <property type="entry name" value="PROTOPORPHYRINOGEN IX DEHYDROGENASE [MENAQUINONE]"/>
    <property type="match status" value="1"/>
</dbReference>
<dbReference type="InterPro" id="IPR008254">
    <property type="entry name" value="Flavodoxin/NO_synth"/>
</dbReference>
<evidence type="ECO:0000313" key="2">
    <source>
        <dbReference type="EMBL" id="MFC4511414.1"/>
    </source>
</evidence>
<evidence type="ECO:0000259" key="1">
    <source>
        <dbReference type="PROSITE" id="PS50902"/>
    </source>
</evidence>
<dbReference type="Proteomes" id="UP001595990">
    <property type="component" value="Unassembled WGS sequence"/>
</dbReference>
<feature type="domain" description="Flavodoxin-like" evidence="1">
    <location>
        <begin position="4"/>
        <end position="150"/>
    </location>
</feature>
<dbReference type="PROSITE" id="PS50902">
    <property type="entry name" value="FLAVODOXIN_LIKE"/>
    <property type="match status" value="1"/>
</dbReference>
<dbReference type="PANTHER" id="PTHR38030:SF2">
    <property type="entry name" value="PROTOPORPHYRINOGEN IX DEHYDROGENASE [QUINONE]"/>
    <property type="match status" value="1"/>
</dbReference>
<dbReference type="EMBL" id="JBHSFS010000001">
    <property type="protein sequence ID" value="MFC4511414.1"/>
    <property type="molecule type" value="Genomic_DNA"/>
</dbReference>
<gene>
    <name evidence="2" type="ORF">ACFPEN_00540</name>
</gene>
<dbReference type="Pfam" id="PF12724">
    <property type="entry name" value="Flavodoxin_5"/>
    <property type="match status" value="1"/>
</dbReference>
<dbReference type="Gene3D" id="3.40.50.360">
    <property type="match status" value="1"/>
</dbReference>
<dbReference type="SUPFAM" id="SSF52218">
    <property type="entry name" value="Flavoproteins"/>
    <property type="match status" value="1"/>
</dbReference>
<accession>A0ABV9B953</accession>
<organism evidence="2 3">
    <name type="scientific">Streptomyces ehimensis</name>
    <dbReference type="NCBI Taxonomy" id="68195"/>
    <lineage>
        <taxon>Bacteria</taxon>
        <taxon>Bacillati</taxon>
        <taxon>Actinomycetota</taxon>
        <taxon>Actinomycetes</taxon>
        <taxon>Kitasatosporales</taxon>
        <taxon>Streptomycetaceae</taxon>
        <taxon>Streptomyces</taxon>
    </lineage>
</organism>
<dbReference type="InterPro" id="IPR026816">
    <property type="entry name" value="Flavodoxin_dom"/>
</dbReference>
<dbReference type="InterPro" id="IPR029039">
    <property type="entry name" value="Flavoprotein-like_sf"/>
</dbReference>
<name>A0ABV9B953_9ACTN</name>
<dbReference type="InterPro" id="IPR052200">
    <property type="entry name" value="Protoporphyrinogen_IX_DH"/>
</dbReference>
<dbReference type="RefSeq" id="WP_417921983.1">
    <property type="nucleotide sequence ID" value="NZ_JBHSFS010000001.1"/>
</dbReference>
<protein>
    <submittedName>
        <fullName evidence="2">Flavodoxin family protein</fullName>
    </submittedName>
</protein>
<reference evidence="3" key="1">
    <citation type="journal article" date="2019" name="Int. J. Syst. Evol. Microbiol.">
        <title>The Global Catalogue of Microorganisms (GCM) 10K type strain sequencing project: providing services to taxonomists for standard genome sequencing and annotation.</title>
        <authorList>
            <consortium name="The Broad Institute Genomics Platform"/>
            <consortium name="The Broad Institute Genome Sequencing Center for Infectious Disease"/>
            <person name="Wu L."/>
            <person name="Ma J."/>
        </authorList>
    </citation>
    <scope>NUCLEOTIDE SEQUENCE [LARGE SCALE GENOMIC DNA]</scope>
    <source>
        <strain evidence="3">CECT 8064</strain>
    </source>
</reference>
<evidence type="ECO:0000313" key="3">
    <source>
        <dbReference type="Proteomes" id="UP001595990"/>
    </source>
</evidence>
<comment type="caution">
    <text evidence="2">The sequence shown here is derived from an EMBL/GenBank/DDBJ whole genome shotgun (WGS) entry which is preliminary data.</text>
</comment>
<sequence>MKAVIVCTSVSHGNTKRIADVMGEVLEARVVEPEQIDAAELAAYDLVGFGSGIYTQNIHPRLRRFAESLPEGRYRKAFVFTTSGLPEPPFRPHTRSLARLLERKGFDVSGTFQCRGYDTWLPFKLVGGIRKGRPDATDLQAARAFAEGLRARTLA</sequence>
<keyword evidence="3" id="KW-1185">Reference proteome</keyword>
<proteinExistence type="predicted"/>